<dbReference type="EMBL" id="CM000880">
    <property type="protein sequence ID" value="KQK17351.1"/>
    <property type="molecule type" value="Genomic_DNA"/>
</dbReference>
<sequence>MNLPPHLLATRRLTTKGHLHTKPFFSSPFTVKPPAASNPMNRGRGVAAGGGAHVPPRCWYLGRLHMPSLPNGTLFFRFGGSVSCV</sequence>
<dbReference type="Gramene" id="KQK17351">
    <property type="protein sequence ID" value="KQK17351"/>
    <property type="gene ID" value="BRADI_1g33903v3"/>
</dbReference>
<evidence type="ECO:0000313" key="3">
    <source>
        <dbReference type="EnsemblPlants" id="KQK17351"/>
    </source>
</evidence>
<evidence type="ECO:0000313" key="4">
    <source>
        <dbReference type="Proteomes" id="UP000008810"/>
    </source>
</evidence>
<dbReference type="AlphaFoldDB" id="A0A0Q3H399"/>
<gene>
    <name evidence="2" type="ORF">BRADI_1g33903v3</name>
</gene>
<reference evidence="3" key="3">
    <citation type="submission" date="2018-08" db="UniProtKB">
        <authorList>
            <consortium name="EnsemblPlants"/>
        </authorList>
    </citation>
    <scope>IDENTIFICATION</scope>
    <source>
        <strain evidence="3">cv. Bd21</strain>
    </source>
</reference>
<accession>A0A0Q3H399</accession>
<dbReference type="EnsemblPlants" id="KQK17351">
    <property type="protein sequence ID" value="KQK17351"/>
    <property type="gene ID" value="BRADI_1g33903v3"/>
</dbReference>
<reference evidence="2 3" key="1">
    <citation type="journal article" date="2010" name="Nature">
        <title>Genome sequencing and analysis of the model grass Brachypodium distachyon.</title>
        <authorList>
            <consortium name="International Brachypodium Initiative"/>
        </authorList>
    </citation>
    <scope>NUCLEOTIDE SEQUENCE [LARGE SCALE GENOMIC DNA]</scope>
    <source>
        <strain evidence="2 3">Bd21</strain>
    </source>
</reference>
<dbReference type="InParanoid" id="A0A0Q3H399"/>
<reference evidence="2" key="2">
    <citation type="submission" date="2017-06" db="EMBL/GenBank/DDBJ databases">
        <title>WGS assembly of Brachypodium distachyon.</title>
        <authorList>
            <consortium name="The International Brachypodium Initiative"/>
            <person name="Lucas S."/>
            <person name="Harmon-Smith M."/>
            <person name="Lail K."/>
            <person name="Tice H."/>
            <person name="Grimwood J."/>
            <person name="Bruce D."/>
            <person name="Barry K."/>
            <person name="Shu S."/>
            <person name="Lindquist E."/>
            <person name="Wang M."/>
            <person name="Pitluck S."/>
            <person name="Vogel J.P."/>
            <person name="Garvin D.F."/>
            <person name="Mockler T.C."/>
            <person name="Schmutz J."/>
            <person name="Rokhsar D."/>
            <person name="Bevan M.W."/>
        </authorList>
    </citation>
    <scope>NUCLEOTIDE SEQUENCE</scope>
    <source>
        <strain evidence="2">Bd21</strain>
    </source>
</reference>
<name>A0A0Q3H399_BRADI</name>
<proteinExistence type="predicted"/>
<keyword evidence="4" id="KW-1185">Reference proteome</keyword>
<dbReference type="ExpressionAtlas" id="A0A0Q3H399">
    <property type="expression patterns" value="baseline and differential"/>
</dbReference>
<evidence type="ECO:0000256" key="1">
    <source>
        <dbReference type="SAM" id="MobiDB-lite"/>
    </source>
</evidence>
<feature type="region of interest" description="Disordered" evidence="1">
    <location>
        <begin position="20"/>
        <end position="48"/>
    </location>
</feature>
<dbReference type="Proteomes" id="UP000008810">
    <property type="component" value="Chromosome 1"/>
</dbReference>
<protein>
    <submittedName>
        <fullName evidence="2 3">Uncharacterized protein</fullName>
    </submittedName>
</protein>
<organism evidence="2">
    <name type="scientific">Brachypodium distachyon</name>
    <name type="common">Purple false brome</name>
    <name type="synonym">Trachynia distachya</name>
    <dbReference type="NCBI Taxonomy" id="15368"/>
    <lineage>
        <taxon>Eukaryota</taxon>
        <taxon>Viridiplantae</taxon>
        <taxon>Streptophyta</taxon>
        <taxon>Embryophyta</taxon>
        <taxon>Tracheophyta</taxon>
        <taxon>Spermatophyta</taxon>
        <taxon>Magnoliopsida</taxon>
        <taxon>Liliopsida</taxon>
        <taxon>Poales</taxon>
        <taxon>Poaceae</taxon>
        <taxon>BOP clade</taxon>
        <taxon>Pooideae</taxon>
        <taxon>Stipodae</taxon>
        <taxon>Brachypodieae</taxon>
        <taxon>Brachypodium</taxon>
    </lineage>
</organism>
<evidence type="ECO:0000313" key="2">
    <source>
        <dbReference type="EMBL" id="KQK17351.1"/>
    </source>
</evidence>